<feature type="transmembrane region" description="Helical" evidence="1">
    <location>
        <begin position="57"/>
        <end position="78"/>
    </location>
</feature>
<accession>A0A8J3R618</accession>
<comment type="caution">
    <text evidence="3">The sequence shown here is derived from an EMBL/GenBank/DDBJ whole genome shotgun (WGS) entry which is preliminary data.</text>
</comment>
<name>A0A8J3R618_9ACTN</name>
<gene>
    <name evidence="3" type="ORF">Mth01_07490</name>
</gene>
<feature type="transmembrane region" description="Helical" evidence="1">
    <location>
        <begin position="85"/>
        <end position="103"/>
    </location>
</feature>
<dbReference type="InterPro" id="IPR005530">
    <property type="entry name" value="SPW"/>
</dbReference>
<organism evidence="3 4">
    <name type="scientific">Sphaerimonospora thailandensis</name>
    <dbReference type="NCBI Taxonomy" id="795644"/>
    <lineage>
        <taxon>Bacteria</taxon>
        <taxon>Bacillati</taxon>
        <taxon>Actinomycetota</taxon>
        <taxon>Actinomycetes</taxon>
        <taxon>Streptosporangiales</taxon>
        <taxon>Streptosporangiaceae</taxon>
        <taxon>Sphaerimonospora</taxon>
    </lineage>
</organism>
<dbReference type="Pfam" id="PF03779">
    <property type="entry name" value="SPW"/>
    <property type="match status" value="1"/>
</dbReference>
<feature type="domain" description="SPW repeat-containing integral membrane" evidence="2">
    <location>
        <begin position="32"/>
        <end position="128"/>
    </location>
</feature>
<evidence type="ECO:0000256" key="1">
    <source>
        <dbReference type="SAM" id="Phobius"/>
    </source>
</evidence>
<keyword evidence="1" id="KW-0472">Membrane</keyword>
<proteinExistence type="predicted"/>
<keyword evidence="4" id="KW-1185">Reference proteome</keyword>
<keyword evidence="1" id="KW-0812">Transmembrane</keyword>
<evidence type="ECO:0000313" key="3">
    <source>
        <dbReference type="EMBL" id="GIH68496.1"/>
    </source>
</evidence>
<reference evidence="3" key="1">
    <citation type="submission" date="2021-01" db="EMBL/GenBank/DDBJ databases">
        <title>Whole genome shotgun sequence of Sphaerimonospora thailandensis NBRC 107569.</title>
        <authorList>
            <person name="Komaki H."/>
            <person name="Tamura T."/>
        </authorList>
    </citation>
    <scope>NUCLEOTIDE SEQUENCE</scope>
    <source>
        <strain evidence="3">NBRC 107569</strain>
    </source>
</reference>
<dbReference type="AlphaFoldDB" id="A0A8J3R618"/>
<keyword evidence="1" id="KW-1133">Transmembrane helix</keyword>
<evidence type="ECO:0000259" key="2">
    <source>
        <dbReference type="Pfam" id="PF03779"/>
    </source>
</evidence>
<dbReference type="Proteomes" id="UP000610966">
    <property type="component" value="Unassembled WGS sequence"/>
</dbReference>
<protein>
    <recommendedName>
        <fullName evidence="2">SPW repeat-containing integral membrane domain-containing protein</fullName>
    </recommendedName>
</protein>
<dbReference type="EMBL" id="BOOG01000008">
    <property type="protein sequence ID" value="GIH68496.1"/>
    <property type="molecule type" value="Genomic_DNA"/>
</dbReference>
<feature type="transmembrane region" description="Helical" evidence="1">
    <location>
        <begin position="109"/>
        <end position="131"/>
    </location>
</feature>
<evidence type="ECO:0000313" key="4">
    <source>
        <dbReference type="Proteomes" id="UP000610966"/>
    </source>
</evidence>
<sequence length="150" mass="15729">MPYSADMGTHPDILELRARYEAAGANPAAQLTDGLTLLSGLYLALSPWVVGFQNRPIAVNNLVTGLAIAVLALCYSSAFGRTHGISWIAPVLGLWTIIAPWVIRGGTNTAGTIANNVVTGAILLALGLTTVRFSMIGRGRPAGFHAPPEH</sequence>